<dbReference type="InterPro" id="IPR007330">
    <property type="entry name" value="MIT_dom"/>
</dbReference>
<organism evidence="3 4">
    <name type="scientific">Schizophyllum amplum</name>
    <dbReference type="NCBI Taxonomy" id="97359"/>
    <lineage>
        <taxon>Eukaryota</taxon>
        <taxon>Fungi</taxon>
        <taxon>Dikarya</taxon>
        <taxon>Basidiomycota</taxon>
        <taxon>Agaricomycotina</taxon>
        <taxon>Agaricomycetes</taxon>
        <taxon>Agaricomycetidae</taxon>
        <taxon>Agaricales</taxon>
        <taxon>Schizophyllaceae</taxon>
        <taxon>Schizophyllum</taxon>
    </lineage>
</organism>
<dbReference type="InterPro" id="IPR036181">
    <property type="entry name" value="MIT_dom_sf"/>
</dbReference>
<keyword evidence="1" id="KW-0732">Signal</keyword>
<feature type="domain" description="MIT" evidence="2">
    <location>
        <begin position="60"/>
        <end position="124"/>
    </location>
</feature>
<evidence type="ECO:0000259" key="2">
    <source>
        <dbReference type="Pfam" id="PF04212"/>
    </source>
</evidence>
<dbReference type="Pfam" id="PF04212">
    <property type="entry name" value="MIT"/>
    <property type="match status" value="1"/>
</dbReference>
<evidence type="ECO:0000256" key="1">
    <source>
        <dbReference type="SAM" id="SignalP"/>
    </source>
</evidence>
<name>A0A550CK56_9AGAR</name>
<reference evidence="3 4" key="1">
    <citation type="journal article" date="2019" name="New Phytol.">
        <title>Comparative genomics reveals unique wood-decay strategies and fruiting body development in the Schizophyllaceae.</title>
        <authorList>
            <person name="Almasi E."/>
            <person name="Sahu N."/>
            <person name="Krizsan K."/>
            <person name="Balint B."/>
            <person name="Kovacs G.M."/>
            <person name="Kiss B."/>
            <person name="Cseklye J."/>
            <person name="Drula E."/>
            <person name="Henrissat B."/>
            <person name="Nagy I."/>
            <person name="Chovatia M."/>
            <person name="Adam C."/>
            <person name="LaButti K."/>
            <person name="Lipzen A."/>
            <person name="Riley R."/>
            <person name="Grigoriev I.V."/>
            <person name="Nagy L.G."/>
        </authorList>
    </citation>
    <scope>NUCLEOTIDE SEQUENCE [LARGE SCALE GENOMIC DNA]</scope>
    <source>
        <strain evidence="3 4">NL-1724</strain>
    </source>
</reference>
<keyword evidence="4" id="KW-1185">Reference proteome</keyword>
<feature type="signal peptide" evidence="1">
    <location>
        <begin position="1"/>
        <end position="18"/>
    </location>
</feature>
<dbReference type="EMBL" id="VDMD01000005">
    <property type="protein sequence ID" value="TRM65143.1"/>
    <property type="molecule type" value="Genomic_DNA"/>
</dbReference>
<evidence type="ECO:0000313" key="3">
    <source>
        <dbReference type="EMBL" id="TRM65143.1"/>
    </source>
</evidence>
<sequence>MKTSALPTLLRILIFTQAGPINQPASPLARMYPKIVECAELKKEVLRRRNEWQPVAHFVQKAKSVAGRAMYYEDAHQYEAAITLYETAGFWLTLARRYAKDDESRELVRRKSLEYIERVAMIKEQQKLTEETRQREVEGNGLKCTTYWVAAWVIVLRSVVVVDVLRRKMPGLWMSLYDTRS</sequence>
<accession>A0A550CK56</accession>
<protein>
    <recommendedName>
        <fullName evidence="2">MIT domain-containing protein</fullName>
    </recommendedName>
</protein>
<dbReference type="Proteomes" id="UP000320762">
    <property type="component" value="Unassembled WGS sequence"/>
</dbReference>
<evidence type="ECO:0000313" key="4">
    <source>
        <dbReference type="Proteomes" id="UP000320762"/>
    </source>
</evidence>
<dbReference type="AlphaFoldDB" id="A0A550CK56"/>
<feature type="chain" id="PRO_5021820073" description="MIT domain-containing protein" evidence="1">
    <location>
        <begin position="19"/>
        <end position="181"/>
    </location>
</feature>
<dbReference type="SUPFAM" id="SSF116846">
    <property type="entry name" value="MIT domain"/>
    <property type="match status" value="1"/>
</dbReference>
<dbReference type="Gene3D" id="1.20.58.80">
    <property type="entry name" value="Phosphotransferase system, lactose/cellobiose-type IIA subunit"/>
    <property type="match status" value="1"/>
</dbReference>
<gene>
    <name evidence="3" type="ORF">BD626DRAFT_214249</name>
</gene>
<proteinExistence type="predicted"/>
<comment type="caution">
    <text evidence="3">The sequence shown here is derived from an EMBL/GenBank/DDBJ whole genome shotgun (WGS) entry which is preliminary data.</text>
</comment>